<organism evidence="10 11">
    <name type="scientific">Phytophthora cactorum</name>
    <dbReference type="NCBI Taxonomy" id="29920"/>
    <lineage>
        <taxon>Eukaryota</taxon>
        <taxon>Sar</taxon>
        <taxon>Stramenopiles</taxon>
        <taxon>Oomycota</taxon>
        <taxon>Peronosporomycetes</taxon>
        <taxon>Peronosporales</taxon>
        <taxon>Peronosporaceae</taxon>
        <taxon>Phytophthora</taxon>
    </lineage>
</organism>
<gene>
    <name evidence="10" type="ORF">PC110_g19052</name>
    <name evidence="5" type="ORF">PC113_g10504</name>
    <name evidence="7" type="ORF">PC115_g9258</name>
    <name evidence="6" type="ORF">PC117_g19673</name>
    <name evidence="8" type="ORF">PC118_g18334</name>
    <name evidence="9" type="ORF">PC129_g14112</name>
</gene>
<accession>A0A329RMJ4</accession>
<dbReference type="EMBL" id="RCMV01000592">
    <property type="protein sequence ID" value="KAG3214992.1"/>
    <property type="molecule type" value="Genomic_DNA"/>
</dbReference>
<dbReference type="AlphaFoldDB" id="A0A329RMJ4"/>
<dbReference type="EMBL" id="RCMG01000281">
    <property type="protein sequence ID" value="KAG2857666.1"/>
    <property type="molecule type" value="Genomic_DNA"/>
</dbReference>
<reference evidence="5" key="2">
    <citation type="submission" date="2018-10" db="EMBL/GenBank/DDBJ databases">
        <title>Effector identification in a new, highly contiguous assembly of the strawberry crown rot pathogen Phytophthora cactorum.</title>
        <authorList>
            <person name="Armitage A.D."/>
            <person name="Nellist C.F."/>
            <person name="Bates H."/>
            <person name="Vickerstaff R.J."/>
            <person name="Harrison R.J."/>
        </authorList>
    </citation>
    <scope>NUCLEOTIDE SEQUENCE</scope>
    <source>
        <strain evidence="5">15-7</strain>
        <strain evidence="7">4032</strain>
        <strain evidence="6">4040</strain>
        <strain evidence="8">P415</strain>
        <strain evidence="9">P421</strain>
    </source>
</reference>
<dbReference type="Gene3D" id="3.10.450.60">
    <property type="match status" value="1"/>
</dbReference>
<proteinExistence type="predicted"/>
<sequence length="590" mass="67677">MTLFRQSSFYIWRSINQKHLKLIQMKAVLLKLAVFLSITLQSVTSELSIPDPADGHRASIIEARSKLIHNVERTYSIGDQTFQLNPGPEVSTSSMLYFEHLVMQATALTGTTNFNASKIEAFLQERLPFTTADDFRRAYEDLASTNMIAAPFALDSSDENFGAMRLSILGNNLRLVHAGEYTGHLWEIPSGLILDVCGELTLSSALKNRKLFVADFSDYGELTDEAAKEFKYIPNVIGFFCNNVDKRQLLPLAVTLVDPSLTYTKADSPGEWQLAKMALHATEVNFQQMRHFVETHLISVPVQVEMMRSLSTEHPVYVLLDYHFFADFGMEYFARRELLSPGTPYDQVTGYGAAGSLRAVMREFETTSVELDLPTDLAAREVESLHDYRLNRYGTKYYNIIKRFVWKYMKAYYPTEEAIRDDTELQIWAERSSRLEYIHGFPASFTSYDDLVRVLTHFIFENAIKHHFMNGHASWHSIAPPFHAPALYNKPIPTKKGEEVNPLDYAVPSETVPKMAYLYSWFTREVPMNASALHFYQTEPFTSETVLLEPIREFQQSMHDMEHFVYFAESQEVHPIDIFKPSSLPFYSFI</sequence>
<dbReference type="GO" id="GO:0016702">
    <property type="term" value="F:oxidoreductase activity, acting on single donors with incorporation of molecular oxygen, incorporation of two atoms of oxygen"/>
    <property type="evidence" value="ECO:0007669"/>
    <property type="project" value="InterPro"/>
</dbReference>
<dbReference type="Pfam" id="PF00305">
    <property type="entry name" value="Lipoxygenase"/>
    <property type="match status" value="1"/>
</dbReference>
<dbReference type="SUPFAM" id="SSF48484">
    <property type="entry name" value="Lipoxigenase"/>
    <property type="match status" value="1"/>
</dbReference>
<dbReference type="Proteomes" id="UP000697107">
    <property type="component" value="Unassembled WGS sequence"/>
</dbReference>
<dbReference type="OrthoDB" id="75140at2759"/>
<dbReference type="EMBL" id="MJFZ01000872">
    <property type="protein sequence ID" value="RAW24522.1"/>
    <property type="molecule type" value="Genomic_DNA"/>
</dbReference>
<keyword evidence="2" id="KW-0223">Dioxygenase</keyword>
<feature type="domain" description="Lipoxygenase" evidence="4">
    <location>
        <begin position="198"/>
        <end position="590"/>
    </location>
</feature>
<keyword evidence="1" id="KW-0479">Metal-binding</keyword>
<evidence type="ECO:0000256" key="1">
    <source>
        <dbReference type="ARBA" id="ARBA00022723"/>
    </source>
</evidence>
<dbReference type="PROSITE" id="PS51393">
    <property type="entry name" value="LIPOXYGENASE_3"/>
    <property type="match status" value="1"/>
</dbReference>
<keyword evidence="3" id="KW-0560">Oxidoreductase</keyword>
<evidence type="ECO:0000313" key="11">
    <source>
        <dbReference type="Proteomes" id="UP000251314"/>
    </source>
</evidence>
<dbReference type="Gene3D" id="1.20.245.10">
    <property type="entry name" value="Lipoxygenase-1, Domain 5"/>
    <property type="match status" value="1"/>
</dbReference>
<evidence type="ECO:0000313" key="7">
    <source>
        <dbReference type="EMBL" id="KAG2922433.1"/>
    </source>
</evidence>
<evidence type="ECO:0000256" key="3">
    <source>
        <dbReference type="ARBA" id="ARBA00023002"/>
    </source>
</evidence>
<dbReference type="STRING" id="29920.A0A329RMJ4"/>
<comment type="caution">
    <text evidence="10">The sequence shown here is derived from an EMBL/GenBank/DDBJ whole genome shotgun (WGS) entry which is preliminary data.</text>
</comment>
<dbReference type="Proteomes" id="UP000735874">
    <property type="component" value="Unassembled WGS sequence"/>
</dbReference>
<dbReference type="EMBL" id="RCMI01000251">
    <property type="protein sequence ID" value="KAG2922433.1"/>
    <property type="molecule type" value="Genomic_DNA"/>
</dbReference>
<dbReference type="Proteomes" id="UP000251314">
    <property type="component" value="Unassembled WGS sequence"/>
</dbReference>
<dbReference type="Proteomes" id="UP000774804">
    <property type="component" value="Unassembled WGS sequence"/>
</dbReference>
<evidence type="ECO:0000313" key="10">
    <source>
        <dbReference type="EMBL" id="RAW24522.1"/>
    </source>
</evidence>
<protein>
    <recommendedName>
        <fullName evidence="4">Lipoxygenase domain-containing protein</fullName>
    </recommendedName>
</protein>
<evidence type="ECO:0000313" key="6">
    <source>
        <dbReference type="EMBL" id="KAG2909380.1"/>
    </source>
</evidence>
<dbReference type="EMBL" id="RCML01000900">
    <property type="protein sequence ID" value="KAG2967884.1"/>
    <property type="molecule type" value="Genomic_DNA"/>
</dbReference>
<dbReference type="Proteomes" id="UP000760860">
    <property type="component" value="Unassembled WGS sequence"/>
</dbReference>
<evidence type="ECO:0000313" key="8">
    <source>
        <dbReference type="EMBL" id="KAG2967884.1"/>
    </source>
</evidence>
<evidence type="ECO:0000313" key="5">
    <source>
        <dbReference type="EMBL" id="KAG2857666.1"/>
    </source>
</evidence>
<dbReference type="InterPro" id="IPR036226">
    <property type="entry name" value="LipOase_C_sf"/>
</dbReference>
<dbReference type="GO" id="GO:0046872">
    <property type="term" value="F:metal ion binding"/>
    <property type="evidence" value="ECO:0007669"/>
    <property type="project" value="UniProtKB-KW"/>
</dbReference>
<reference evidence="10 11" key="1">
    <citation type="submission" date="2018-01" db="EMBL/GenBank/DDBJ databases">
        <title>Draft genome of the strawberry crown rot pathogen Phytophthora cactorum.</title>
        <authorList>
            <person name="Armitage A.D."/>
            <person name="Lysoe E."/>
            <person name="Nellist C.F."/>
            <person name="Harrison R.J."/>
            <person name="Brurberg M.B."/>
        </authorList>
    </citation>
    <scope>NUCLEOTIDE SEQUENCE [LARGE SCALE GENOMIC DNA]</scope>
    <source>
        <strain evidence="10 11">10300</strain>
    </source>
</reference>
<evidence type="ECO:0000313" key="9">
    <source>
        <dbReference type="EMBL" id="KAG3214992.1"/>
    </source>
</evidence>
<keyword evidence="11" id="KW-1185">Reference proteome</keyword>
<dbReference type="Proteomes" id="UP000736787">
    <property type="component" value="Unassembled WGS sequence"/>
</dbReference>
<name>A0A329RMJ4_9STRA</name>
<dbReference type="EMBL" id="RCMK01000870">
    <property type="protein sequence ID" value="KAG2909380.1"/>
    <property type="molecule type" value="Genomic_DNA"/>
</dbReference>
<dbReference type="VEuPathDB" id="FungiDB:PC110_g19052"/>
<dbReference type="InterPro" id="IPR013819">
    <property type="entry name" value="LipOase_C"/>
</dbReference>
<evidence type="ECO:0000259" key="4">
    <source>
        <dbReference type="PROSITE" id="PS51393"/>
    </source>
</evidence>
<dbReference type="InterPro" id="IPR000907">
    <property type="entry name" value="LipOase"/>
</dbReference>
<evidence type="ECO:0000256" key="2">
    <source>
        <dbReference type="ARBA" id="ARBA00022964"/>
    </source>
</evidence>
<dbReference type="GO" id="GO:0034440">
    <property type="term" value="P:lipid oxidation"/>
    <property type="evidence" value="ECO:0007669"/>
    <property type="project" value="InterPro"/>
</dbReference>
<dbReference type="PANTHER" id="PTHR11771">
    <property type="entry name" value="LIPOXYGENASE"/>
    <property type="match status" value="1"/>
</dbReference>